<dbReference type="Proteomes" id="UP001343600">
    <property type="component" value="Unassembled WGS sequence"/>
</dbReference>
<gene>
    <name evidence="2" type="ORF">V2I87_06100</name>
</gene>
<keyword evidence="3" id="KW-1185">Reference proteome</keyword>
<feature type="region of interest" description="Disordered" evidence="1">
    <location>
        <begin position="1"/>
        <end position="23"/>
    </location>
</feature>
<dbReference type="RefSeq" id="WP_264735202.1">
    <property type="nucleotide sequence ID" value="NZ_CP036495.1"/>
</dbReference>
<sequence>MSAKASFQSFSEKDYTTKREQARDIERSDTLIDAITARQGFHLA</sequence>
<accession>A0ABU7N558</accession>
<dbReference type="EMBL" id="JAZEIP010000006">
    <property type="protein sequence ID" value="MEE4039666.1"/>
    <property type="molecule type" value="Genomic_DNA"/>
</dbReference>
<reference evidence="2 3" key="1">
    <citation type="submission" date="2024-01" db="EMBL/GenBank/DDBJ databases">
        <title>Characterization of Pseudomonas viridiflava in Georgia, USA.</title>
        <authorList>
            <person name="Zhao M."/>
            <person name="Dutta B."/>
        </authorList>
    </citation>
    <scope>NUCLEOTIDE SEQUENCE [LARGE SCALE GENOMIC DNA]</scope>
    <source>
        <strain evidence="2 3">21GA0539</strain>
    </source>
</reference>
<evidence type="ECO:0000313" key="3">
    <source>
        <dbReference type="Proteomes" id="UP001343600"/>
    </source>
</evidence>
<comment type="caution">
    <text evidence="2">The sequence shown here is derived from an EMBL/GenBank/DDBJ whole genome shotgun (WGS) entry which is preliminary data.</text>
</comment>
<proteinExistence type="predicted"/>
<protein>
    <submittedName>
        <fullName evidence="2">Uncharacterized protein</fullName>
    </submittedName>
</protein>
<name>A0ABU7N558_PSEVI</name>
<feature type="compositionally biased region" description="Polar residues" evidence="1">
    <location>
        <begin position="1"/>
        <end position="10"/>
    </location>
</feature>
<organism evidence="2 3">
    <name type="scientific">Pseudomonas viridiflava</name>
    <name type="common">Phytomonas viridiflava</name>
    <dbReference type="NCBI Taxonomy" id="33069"/>
    <lineage>
        <taxon>Bacteria</taxon>
        <taxon>Pseudomonadati</taxon>
        <taxon>Pseudomonadota</taxon>
        <taxon>Gammaproteobacteria</taxon>
        <taxon>Pseudomonadales</taxon>
        <taxon>Pseudomonadaceae</taxon>
        <taxon>Pseudomonas</taxon>
    </lineage>
</organism>
<feature type="compositionally biased region" description="Basic and acidic residues" evidence="1">
    <location>
        <begin position="11"/>
        <end position="23"/>
    </location>
</feature>
<evidence type="ECO:0000313" key="2">
    <source>
        <dbReference type="EMBL" id="MEE4039666.1"/>
    </source>
</evidence>
<evidence type="ECO:0000256" key="1">
    <source>
        <dbReference type="SAM" id="MobiDB-lite"/>
    </source>
</evidence>